<dbReference type="Pfam" id="PF07985">
    <property type="entry name" value="SRR1"/>
    <property type="match status" value="1"/>
</dbReference>
<feature type="domain" description="SRR1-like" evidence="1">
    <location>
        <begin position="47"/>
        <end position="188"/>
    </location>
</feature>
<dbReference type="PANTHER" id="PTHR42080:SF1">
    <property type="entry name" value="SRR1-LIKE DOMAIN-CONTAINING PROTEIN"/>
    <property type="match status" value="1"/>
</dbReference>
<evidence type="ECO:0000313" key="3">
    <source>
        <dbReference type="Proteomes" id="UP000800235"/>
    </source>
</evidence>
<accession>A0A9P4U0S0</accession>
<evidence type="ECO:0000313" key="2">
    <source>
        <dbReference type="EMBL" id="KAF2433055.1"/>
    </source>
</evidence>
<protein>
    <recommendedName>
        <fullName evidence="1">SRR1-like domain-containing protein</fullName>
    </recommendedName>
</protein>
<dbReference type="EMBL" id="MU007023">
    <property type="protein sequence ID" value="KAF2433055.1"/>
    <property type="molecule type" value="Genomic_DNA"/>
</dbReference>
<keyword evidence="3" id="KW-1185">Reference proteome</keyword>
<dbReference type="Proteomes" id="UP000800235">
    <property type="component" value="Unassembled WGS sequence"/>
</dbReference>
<comment type="caution">
    <text evidence="2">The sequence shown here is derived from an EMBL/GenBank/DDBJ whole genome shotgun (WGS) entry which is preliminary data.</text>
</comment>
<dbReference type="OrthoDB" id="3918209at2759"/>
<dbReference type="InterPro" id="IPR012942">
    <property type="entry name" value="SRR1-like"/>
</dbReference>
<organism evidence="2 3">
    <name type="scientific">Tothia fuscella</name>
    <dbReference type="NCBI Taxonomy" id="1048955"/>
    <lineage>
        <taxon>Eukaryota</taxon>
        <taxon>Fungi</taxon>
        <taxon>Dikarya</taxon>
        <taxon>Ascomycota</taxon>
        <taxon>Pezizomycotina</taxon>
        <taxon>Dothideomycetes</taxon>
        <taxon>Pleosporomycetidae</taxon>
        <taxon>Venturiales</taxon>
        <taxon>Cylindrosympodiaceae</taxon>
        <taxon>Tothia</taxon>
    </lineage>
</organism>
<name>A0A9P4U0S0_9PEZI</name>
<dbReference type="AlphaFoldDB" id="A0A9P4U0S0"/>
<evidence type="ECO:0000259" key="1">
    <source>
        <dbReference type="Pfam" id="PF07985"/>
    </source>
</evidence>
<reference evidence="2" key="1">
    <citation type="journal article" date="2020" name="Stud. Mycol.">
        <title>101 Dothideomycetes genomes: a test case for predicting lifestyles and emergence of pathogens.</title>
        <authorList>
            <person name="Haridas S."/>
            <person name="Albert R."/>
            <person name="Binder M."/>
            <person name="Bloem J."/>
            <person name="Labutti K."/>
            <person name="Salamov A."/>
            <person name="Andreopoulos B."/>
            <person name="Baker S."/>
            <person name="Barry K."/>
            <person name="Bills G."/>
            <person name="Bluhm B."/>
            <person name="Cannon C."/>
            <person name="Castanera R."/>
            <person name="Culley D."/>
            <person name="Daum C."/>
            <person name="Ezra D."/>
            <person name="Gonzalez J."/>
            <person name="Henrissat B."/>
            <person name="Kuo A."/>
            <person name="Liang C."/>
            <person name="Lipzen A."/>
            <person name="Lutzoni F."/>
            <person name="Magnuson J."/>
            <person name="Mondo S."/>
            <person name="Nolan M."/>
            <person name="Ohm R."/>
            <person name="Pangilinan J."/>
            <person name="Park H.-J."/>
            <person name="Ramirez L."/>
            <person name="Alfaro M."/>
            <person name="Sun H."/>
            <person name="Tritt A."/>
            <person name="Yoshinaga Y."/>
            <person name="Zwiers L.-H."/>
            <person name="Turgeon B."/>
            <person name="Goodwin S."/>
            <person name="Spatafora J."/>
            <person name="Crous P."/>
            <person name="Grigoriev I."/>
        </authorList>
    </citation>
    <scope>NUCLEOTIDE SEQUENCE</scope>
    <source>
        <strain evidence="2">CBS 130266</strain>
    </source>
</reference>
<dbReference type="PANTHER" id="PTHR42080">
    <property type="entry name" value="SRR1 DOMAIN-CONTAINING PROTEIN"/>
    <property type="match status" value="1"/>
</dbReference>
<gene>
    <name evidence="2" type="ORF">EJ08DRAFT_695079</name>
</gene>
<sequence>MSPFNLATQSLNSEPVSLAQLTETYHAFQSRYLASRHYQKLRANIQSRENLQIDCAVAVGLSSLRKTKGGWKPVKVKDKVAERSMSQMAFFMAIVQLLRRSGHTISVYAQNPGFDEIDQELLGQLGITILRSERAFSAQPASRHLKTNTFIFIPWLPFPVLCQLWAGTTPALYIGGSAIDWALENLEKEVQVTRFKDNIVDWRNWTQRLLASMTNVKGFGKSKVDTIDDLKVYFRSDE</sequence>
<proteinExistence type="predicted"/>